<gene>
    <name evidence="1" type="ORF">ENM99_04880</name>
</gene>
<sequence>MANLKETLEIVLERMKKHRDLYEKSEESVRYQTVNPILKDLGWDPENPEDVQPNISTEEGVPDYSLLKTEKKVLFIEAKKLLVDVEKKEIIRKLGQYCFGEGMKYGVLTNGAIWILFRAFQEGTTMAERLVWKVDLENDDMTASIRRLTTISKDNIENIETLIKKLQILDEIWQSLLEEPKELIEGLIPVFEKLVNEGYPEYKFASLEIEDFIKERVRELISPSTESAIEEITGLESFAERVRHRNMKIGKDVFEIRNSYEILITTANWLIEQGKLKPTDCPVGMGRTRNLINREPKHKYGEDFKAPKKLLNGLWIEVHYNTAGCINNARRLLEKFGYSGSILEVE</sequence>
<proteinExistence type="predicted"/>
<organism evidence="1">
    <name type="scientific">Desulfurella acetivorans</name>
    <dbReference type="NCBI Taxonomy" id="33002"/>
    <lineage>
        <taxon>Bacteria</taxon>
        <taxon>Pseudomonadati</taxon>
        <taxon>Campylobacterota</taxon>
        <taxon>Desulfurellia</taxon>
        <taxon>Desulfurellales</taxon>
        <taxon>Desulfurellaceae</taxon>
        <taxon>Desulfurella</taxon>
    </lineage>
</organism>
<dbReference type="EMBL" id="DRZX01000238">
    <property type="protein sequence ID" value="HHS49167.1"/>
    <property type="molecule type" value="Genomic_DNA"/>
</dbReference>
<protein>
    <submittedName>
        <fullName evidence="1">Uncharacterized protein</fullName>
    </submittedName>
</protein>
<dbReference type="Proteomes" id="UP000886400">
    <property type="component" value="Unassembled WGS sequence"/>
</dbReference>
<name>A0A7C6E8M9_DESAE</name>
<comment type="caution">
    <text evidence="1">The sequence shown here is derived from an EMBL/GenBank/DDBJ whole genome shotgun (WGS) entry which is preliminary data.</text>
</comment>
<dbReference type="AlphaFoldDB" id="A0A7C6E8M9"/>
<accession>A0A7C6E8M9</accession>
<reference evidence="1" key="1">
    <citation type="journal article" date="2020" name="mSystems">
        <title>Genome- and Community-Level Interaction Insights into Carbon Utilization and Element Cycling Functions of Hydrothermarchaeota in Hydrothermal Sediment.</title>
        <authorList>
            <person name="Zhou Z."/>
            <person name="Liu Y."/>
            <person name="Xu W."/>
            <person name="Pan J."/>
            <person name="Luo Z.H."/>
            <person name="Li M."/>
        </authorList>
    </citation>
    <scope>NUCLEOTIDE SEQUENCE [LARGE SCALE GENOMIC DNA]</scope>
    <source>
        <strain evidence="1">SpSt-1135</strain>
    </source>
</reference>
<evidence type="ECO:0000313" key="1">
    <source>
        <dbReference type="EMBL" id="HHS49167.1"/>
    </source>
</evidence>